<dbReference type="Gene3D" id="3.40.50.300">
    <property type="entry name" value="P-loop containing nucleotide triphosphate hydrolases"/>
    <property type="match status" value="1"/>
</dbReference>
<feature type="region of interest" description="Disordered" evidence="1">
    <location>
        <begin position="272"/>
        <end position="318"/>
    </location>
</feature>
<feature type="region of interest" description="Disordered" evidence="1">
    <location>
        <begin position="1397"/>
        <end position="1421"/>
    </location>
</feature>
<dbReference type="SUPFAM" id="SSF50494">
    <property type="entry name" value="Trypsin-like serine proteases"/>
    <property type="match status" value="1"/>
</dbReference>
<dbReference type="InterPro" id="IPR016024">
    <property type="entry name" value="ARM-type_fold"/>
</dbReference>
<dbReference type="Gene3D" id="2.40.10.10">
    <property type="entry name" value="Trypsin-like serine proteases"/>
    <property type="match status" value="1"/>
</dbReference>
<dbReference type="PANTHER" id="PTHR46844:SF1">
    <property type="entry name" value="SLR5058 PROTEIN"/>
    <property type="match status" value="1"/>
</dbReference>
<organism evidence="3">
    <name type="scientific">Streptomyces sp. R35</name>
    <dbReference type="NCBI Taxonomy" id="3238630"/>
    <lineage>
        <taxon>Bacteria</taxon>
        <taxon>Bacillati</taxon>
        <taxon>Actinomycetota</taxon>
        <taxon>Actinomycetes</taxon>
        <taxon>Kitasatosporales</taxon>
        <taxon>Streptomycetaceae</taxon>
        <taxon>Streptomyces</taxon>
    </lineage>
</organism>
<sequence>MASQSDRVVQIVGRDSDGRPYFVASGFLLAGDLAITAAHTVEDASVPYEVRSGGASARIGVRCVVPCADRDLALLVLEAAREAIEPVRFAELPHDMGQVDVHAVGYPWFTLEEARPRSHQLNGTVQLGSDRAAHQLQLSLTSSDPPPKPPGGSAWEGYSGAGVLTTYEGLLAGVVTSHRPTGDRRNLTGTDLCDLRDPEFLAVLADHGVEASPLPVRLVAERAGRATATPHWLPPAVRGVLARQRAEADELPYRFRQDRRSRRLTAVYIRQVLSRTEPEDPEGEGETETRPDARTGHGPPAHGHGSPRGQGAMKATGPPQRLEEVLAHDAHGGDHDDGGGHLLIEGGPGAGKSTLLHSCALDLGEAALGAATARGRWVPLWVTAAALADVGHSLESAVAAATGLDSGDGTLPRLPDGARWLVLVDALDEVHHDQRGKVVHRLTDRVGQDTSAAPRILLTTRPDPEGTTDLVRAGFHTYSLDPFDRHRLEEFARTWFKDSGRAELAADFLRQIDDTGLSDLLRNPLLATVTALVFENAPDEPLPDNRWALYEQYRVQLATAKRDQVDSLWRELALRAEFTARGRYAVAYLREHLEPLLSHLAYAQVAEGARDLPHKARRWWEETAIDGQGRRFGAAPPLDGWSNTVTDALLGTGLLVRRGHDLEFLHATFAEHLAAERLAGGLPEVFDPGCEGWRTAILAASGRTKHPLAGLYRTALVHYGHRHRDGGRALLDWLQEGVWGSQLLAGELLAARCPADDVHYRRLLDAVGEYSAAGRFPWGVLSRVRHPLVKAYLHDTVRRPDGPHRAEAATALLAHDPADAVRALVEMAADPHVNRSMLQSTALELLDSHPQYTTEVAGVLGAAADGGLAFRYQGLQSATVLIGLGGQYVERGAKILTLLADDWMVSGFDRERAVEMLIDLGDTYAAEVARRLSRTVSDSRTMSSSREKAATLLARLGEPYLSEAVSALREMIIGFSWFDRRDAMEALVGLGGAHVDEAVHALRTVVADPSKSVYDRMESVGQLAGLGDAYSEQVVEAWRLLMGDPSVGSAGQLEAAQALARLGGTHTEEARRRVQHMIDARETGLRDRRRAKRLLADGLKGWEAEQLALWRSSLRNPRDSDYQRWQAALGMAGLPGGDADEVAKALLSVLTDGRIRGYELSNGARALRDLGDQHVERAVAVLRAQFADARSAGASRTTAARALLALEVPTLRDDPLLLRTVIADPELAHYDFRDAVERLRAVGEGEMGKVAADLCVGLSDHRTEAERQRVIARVLRELGDSHVESAAAALRAELVRPGISTRSRQAAARGLMALGGPHVPSDPEVLRALVADRRAYAKDRVLAADALLSLDRWPAERKRIGRILFALATRERDLFDRSSDEAIDLLRSLGGEYRSMADRAETMNRDRSRPPLLRRLIRRSP</sequence>
<dbReference type="InterPro" id="IPR043504">
    <property type="entry name" value="Peptidase_S1_PA_chymotrypsin"/>
</dbReference>
<accession>A0AB39S944</accession>
<name>A0AB39S944_9ACTN</name>
<evidence type="ECO:0000259" key="2">
    <source>
        <dbReference type="Pfam" id="PF05729"/>
    </source>
</evidence>
<feature type="domain" description="NACHT" evidence="2">
    <location>
        <begin position="342"/>
        <end position="498"/>
    </location>
</feature>
<protein>
    <submittedName>
        <fullName evidence="3">NACHT domain-containing protein</fullName>
    </submittedName>
</protein>
<dbReference type="InterPro" id="IPR009003">
    <property type="entry name" value="Peptidase_S1_PA"/>
</dbReference>
<gene>
    <name evidence="3" type="ORF">AB5J50_23970</name>
</gene>
<dbReference type="Pfam" id="PF13365">
    <property type="entry name" value="Trypsin_2"/>
    <property type="match status" value="1"/>
</dbReference>
<dbReference type="Pfam" id="PF05729">
    <property type="entry name" value="NACHT"/>
    <property type="match status" value="1"/>
</dbReference>
<dbReference type="EMBL" id="CP163440">
    <property type="protein sequence ID" value="XDQ63640.1"/>
    <property type="molecule type" value="Genomic_DNA"/>
</dbReference>
<evidence type="ECO:0000313" key="3">
    <source>
        <dbReference type="EMBL" id="XDQ63640.1"/>
    </source>
</evidence>
<dbReference type="PANTHER" id="PTHR46844">
    <property type="entry name" value="SLR5058 PROTEIN"/>
    <property type="match status" value="1"/>
</dbReference>
<dbReference type="InterPro" id="IPR007111">
    <property type="entry name" value="NACHT_NTPase"/>
</dbReference>
<dbReference type="InterPro" id="IPR027417">
    <property type="entry name" value="P-loop_NTPase"/>
</dbReference>
<feature type="compositionally biased region" description="Low complexity" evidence="1">
    <location>
        <begin position="296"/>
        <end position="309"/>
    </location>
</feature>
<dbReference type="SUPFAM" id="SSF48371">
    <property type="entry name" value="ARM repeat"/>
    <property type="match status" value="1"/>
</dbReference>
<evidence type="ECO:0000256" key="1">
    <source>
        <dbReference type="SAM" id="MobiDB-lite"/>
    </source>
</evidence>
<dbReference type="RefSeq" id="WP_369260425.1">
    <property type="nucleotide sequence ID" value="NZ_CP163440.1"/>
</dbReference>
<reference evidence="3" key="1">
    <citation type="submission" date="2024-07" db="EMBL/GenBank/DDBJ databases">
        <authorList>
            <person name="Yu S.T."/>
        </authorList>
    </citation>
    <scope>NUCLEOTIDE SEQUENCE</scope>
    <source>
        <strain evidence="3">R35</strain>
    </source>
</reference>
<proteinExistence type="predicted"/>
<feature type="compositionally biased region" description="Basic and acidic residues" evidence="1">
    <location>
        <begin position="1397"/>
        <end position="1409"/>
    </location>
</feature>
<dbReference type="SUPFAM" id="SSF52540">
    <property type="entry name" value="P-loop containing nucleoside triphosphate hydrolases"/>
    <property type="match status" value="1"/>
</dbReference>